<organism evidence="1 2">
    <name type="scientific">Sulfitobacter brevis</name>
    <dbReference type="NCBI Taxonomy" id="74348"/>
    <lineage>
        <taxon>Bacteria</taxon>
        <taxon>Pseudomonadati</taxon>
        <taxon>Pseudomonadota</taxon>
        <taxon>Alphaproteobacteria</taxon>
        <taxon>Rhodobacterales</taxon>
        <taxon>Roseobacteraceae</taxon>
        <taxon>Sulfitobacter</taxon>
    </lineage>
</organism>
<evidence type="ECO:0000313" key="1">
    <source>
        <dbReference type="EMBL" id="SFE20611.1"/>
    </source>
</evidence>
<dbReference type="STRING" id="74348.SAMN04488523_105311"/>
<proteinExistence type="predicted"/>
<gene>
    <name evidence="1" type="ORF">SAMN04488523_105311</name>
</gene>
<name>A0A1I1YM65_9RHOB</name>
<dbReference type="Proteomes" id="UP000198977">
    <property type="component" value="Unassembled WGS sequence"/>
</dbReference>
<sequence>MNCYTNNRNWSDRFLPEIKQLIGGYLLETAADPFDHFQATDLMMLDARDMRVAARVRRPGYAQRYPYQFTIRSAVASGAQTELSKIVNGNGDWMFYGHSNATETGLDAWWLIDLRAFRAALIRNRVNAPQIQMGDQRNADGTRFKWFDVRSFPADPPLVVAASALH</sequence>
<dbReference type="AlphaFoldDB" id="A0A1I1YM65"/>
<dbReference type="OrthoDB" id="7723790at2"/>
<protein>
    <submittedName>
        <fullName evidence="1">Uncharacterized protein</fullName>
    </submittedName>
</protein>
<accession>A0A1I1YM65</accession>
<evidence type="ECO:0000313" key="2">
    <source>
        <dbReference type="Proteomes" id="UP000198977"/>
    </source>
</evidence>
<keyword evidence="2" id="KW-1185">Reference proteome</keyword>
<reference evidence="1 2" key="1">
    <citation type="submission" date="2016-10" db="EMBL/GenBank/DDBJ databases">
        <authorList>
            <person name="de Groot N.N."/>
        </authorList>
    </citation>
    <scope>NUCLEOTIDE SEQUENCE [LARGE SCALE GENOMIC DNA]</scope>
    <source>
        <strain evidence="1 2">DSM 11443</strain>
    </source>
</reference>
<dbReference type="EMBL" id="FOMW01000005">
    <property type="protein sequence ID" value="SFE20611.1"/>
    <property type="molecule type" value="Genomic_DNA"/>
</dbReference>
<dbReference type="RefSeq" id="WP_093923544.1">
    <property type="nucleotide sequence ID" value="NZ_FOMW01000005.1"/>
</dbReference>